<dbReference type="InterPro" id="IPR012675">
    <property type="entry name" value="Beta-grasp_dom_sf"/>
</dbReference>
<dbReference type="PROSITE" id="PS00197">
    <property type="entry name" value="2FE2S_FER_1"/>
    <property type="match status" value="1"/>
</dbReference>
<dbReference type="Gene3D" id="2.40.30.10">
    <property type="entry name" value="Translation factors"/>
    <property type="match status" value="1"/>
</dbReference>
<dbReference type="PROSITE" id="PS51384">
    <property type="entry name" value="FAD_FR"/>
    <property type="match status" value="1"/>
</dbReference>
<dbReference type="SUPFAM" id="SSF54292">
    <property type="entry name" value="2Fe-2S ferredoxin-like"/>
    <property type="match status" value="1"/>
</dbReference>
<dbReference type="Pfam" id="PF00111">
    <property type="entry name" value="Fer2"/>
    <property type="match status" value="1"/>
</dbReference>
<evidence type="ECO:0000259" key="10">
    <source>
        <dbReference type="PROSITE" id="PS51384"/>
    </source>
</evidence>
<dbReference type="Proteomes" id="UP001500635">
    <property type="component" value="Unassembled WGS sequence"/>
</dbReference>
<evidence type="ECO:0000256" key="3">
    <source>
        <dbReference type="ARBA" id="ARBA00022714"/>
    </source>
</evidence>
<keyword evidence="7" id="KW-0411">Iron-sulfur</keyword>
<dbReference type="InterPro" id="IPR050415">
    <property type="entry name" value="MRET"/>
</dbReference>
<dbReference type="InterPro" id="IPR006058">
    <property type="entry name" value="2Fe2S_fd_BS"/>
</dbReference>
<dbReference type="InterPro" id="IPR001041">
    <property type="entry name" value="2Fe-2S_ferredoxin-type"/>
</dbReference>
<keyword evidence="12" id="KW-1185">Reference proteome</keyword>
<dbReference type="PANTHER" id="PTHR47354:SF1">
    <property type="entry name" value="CARNITINE MONOOXYGENASE REDUCTASE SUBUNIT"/>
    <property type="match status" value="1"/>
</dbReference>
<dbReference type="CDD" id="cd00207">
    <property type="entry name" value="fer2"/>
    <property type="match status" value="1"/>
</dbReference>
<keyword evidence="3" id="KW-0001">2Fe-2S</keyword>
<evidence type="ECO:0000259" key="9">
    <source>
        <dbReference type="PROSITE" id="PS51085"/>
    </source>
</evidence>
<dbReference type="Pfam" id="PF00970">
    <property type="entry name" value="FAD_binding_6"/>
    <property type="match status" value="1"/>
</dbReference>
<dbReference type="RefSeq" id="WP_344998246.1">
    <property type="nucleotide sequence ID" value="NZ_BAABFR010000061.1"/>
</dbReference>
<evidence type="ECO:0000256" key="4">
    <source>
        <dbReference type="ARBA" id="ARBA00022723"/>
    </source>
</evidence>
<feature type="region of interest" description="Disordered" evidence="8">
    <location>
        <begin position="1"/>
        <end position="45"/>
    </location>
</feature>
<dbReference type="InterPro" id="IPR036010">
    <property type="entry name" value="2Fe-2S_ferredoxin-like_sf"/>
</dbReference>
<keyword evidence="4" id="KW-0479">Metal-binding</keyword>
<evidence type="ECO:0000313" key="12">
    <source>
        <dbReference type="Proteomes" id="UP001500635"/>
    </source>
</evidence>
<dbReference type="SUPFAM" id="SSF52343">
    <property type="entry name" value="Ferredoxin reductase-like, C-terminal NADP-linked domain"/>
    <property type="match status" value="1"/>
</dbReference>
<keyword evidence="6" id="KW-0408">Iron</keyword>
<evidence type="ECO:0000256" key="5">
    <source>
        <dbReference type="ARBA" id="ARBA00023002"/>
    </source>
</evidence>
<dbReference type="PROSITE" id="PS51085">
    <property type="entry name" value="2FE2S_FER_2"/>
    <property type="match status" value="1"/>
</dbReference>
<evidence type="ECO:0000256" key="6">
    <source>
        <dbReference type="ARBA" id="ARBA00023004"/>
    </source>
</evidence>
<accession>A0ABP8K045</accession>
<comment type="cofactor">
    <cofactor evidence="1">
        <name>FAD</name>
        <dbReference type="ChEBI" id="CHEBI:57692"/>
    </cofactor>
</comment>
<comment type="caution">
    <text evidence="11">The sequence shown here is derived from an EMBL/GenBank/DDBJ whole genome shotgun (WGS) entry which is preliminary data.</text>
</comment>
<evidence type="ECO:0000313" key="11">
    <source>
        <dbReference type="EMBL" id="GAA4398360.1"/>
    </source>
</evidence>
<evidence type="ECO:0000256" key="7">
    <source>
        <dbReference type="ARBA" id="ARBA00023014"/>
    </source>
</evidence>
<evidence type="ECO:0000256" key="1">
    <source>
        <dbReference type="ARBA" id="ARBA00001974"/>
    </source>
</evidence>
<evidence type="ECO:0000256" key="8">
    <source>
        <dbReference type="SAM" id="MobiDB-lite"/>
    </source>
</evidence>
<dbReference type="Gene3D" id="3.40.50.80">
    <property type="entry name" value="Nucleotide-binding domain of ferredoxin-NADP reductase (FNR) module"/>
    <property type="match status" value="1"/>
</dbReference>
<feature type="compositionally biased region" description="Basic and acidic residues" evidence="8">
    <location>
        <begin position="7"/>
        <end position="24"/>
    </location>
</feature>
<feature type="domain" description="FAD-binding FR-type" evidence="10">
    <location>
        <begin position="91"/>
        <end position="195"/>
    </location>
</feature>
<dbReference type="InterPro" id="IPR017938">
    <property type="entry name" value="Riboflavin_synthase-like_b-brl"/>
</dbReference>
<keyword evidence="2" id="KW-0285">Flavoprotein</keyword>
<protein>
    <submittedName>
        <fullName evidence="11">PDR/VanB family oxidoreductase</fullName>
    </submittedName>
</protein>
<dbReference type="PANTHER" id="PTHR47354">
    <property type="entry name" value="NADH OXIDOREDUCTASE HCR"/>
    <property type="match status" value="1"/>
</dbReference>
<proteinExistence type="predicted"/>
<dbReference type="EMBL" id="BAABFR010000061">
    <property type="protein sequence ID" value="GAA4398360.1"/>
    <property type="molecule type" value="Genomic_DNA"/>
</dbReference>
<reference evidence="12" key="1">
    <citation type="journal article" date="2019" name="Int. J. Syst. Evol. Microbiol.">
        <title>The Global Catalogue of Microorganisms (GCM) 10K type strain sequencing project: providing services to taxonomists for standard genome sequencing and annotation.</title>
        <authorList>
            <consortium name="The Broad Institute Genomics Platform"/>
            <consortium name="The Broad Institute Genome Sequencing Center for Infectious Disease"/>
            <person name="Wu L."/>
            <person name="Ma J."/>
        </authorList>
    </citation>
    <scope>NUCLEOTIDE SEQUENCE [LARGE SCALE GENOMIC DNA]</scope>
    <source>
        <strain evidence="12">JCM 17688</strain>
    </source>
</reference>
<dbReference type="Gene3D" id="3.10.20.30">
    <property type="match status" value="1"/>
</dbReference>
<dbReference type="SUPFAM" id="SSF63380">
    <property type="entry name" value="Riboflavin synthase domain-like"/>
    <property type="match status" value="1"/>
</dbReference>
<sequence length="407" mass="44578">MGAPGTPDRHGIPAEHGTSDERNDLTSAQPRGHDGAHSLFRPPGEPVREIPPHLYGRWRHDPLLRFSNAFFSVVLPTFNHLMRPRRLAEPDRTRELRVVEREIVAHDKDVVALRLVAADDKPLLRWTPGAHLDLMLPSGRMREYSLCGDPADQDSYRIAVRRIPQGGGGSIEVHETLHVGSTVTIKGPRNGMPLAVPGYGSPAKRIRFVAGGIGITPILPMMIAAERLGIDWSMIYTGRSVDTIPFISEVERFGDKVEVRTDDMHGIPTAADLIGDTPEPTALYTCGPIPMLETLRLGLIGRTDVELHYERFSAPPVTDGKPFTVTLGKSGEIVPVAADETMLAALLKAKPDAPYSCKQGFCGTCRVQVTEGVVDHRDNTLTAFERDHGQMLTCISRAAGDHLTIDL</sequence>
<dbReference type="InterPro" id="IPR039261">
    <property type="entry name" value="FNR_nucleotide-bd"/>
</dbReference>
<name>A0ABP8K045_9ACTN</name>
<dbReference type="CDD" id="cd06185">
    <property type="entry name" value="PDR_like"/>
    <property type="match status" value="1"/>
</dbReference>
<feature type="domain" description="2Fe-2S ferredoxin-type" evidence="9">
    <location>
        <begin position="323"/>
        <end position="407"/>
    </location>
</feature>
<gene>
    <name evidence="11" type="ORF">GCM10023147_34520</name>
</gene>
<dbReference type="InterPro" id="IPR008333">
    <property type="entry name" value="Cbr1-like_FAD-bd_dom"/>
</dbReference>
<keyword evidence="5" id="KW-0560">Oxidoreductase</keyword>
<dbReference type="InterPro" id="IPR017927">
    <property type="entry name" value="FAD-bd_FR_type"/>
</dbReference>
<dbReference type="PRINTS" id="PR00409">
    <property type="entry name" value="PHDIOXRDTASE"/>
</dbReference>
<organism evidence="11 12">
    <name type="scientific">Tsukamurella soli</name>
    <dbReference type="NCBI Taxonomy" id="644556"/>
    <lineage>
        <taxon>Bacteria</taxon>
        <taxon>Bacillati</taxon>
        <taxon>Actinomycetota</taxon>
        <taxon>Actinomycetes</taxon>
        <taxon>Mycobacteriales</taxon>
        <taxon>Tsukamurellaceae</taxon>
        <taxon>Tsukamurella</taxon>
    </lineage>
</organism>
<evidence type="ECO:0000256" key="2">
    <source>
        <dbReference type="ARBA" id="ARBA00022630"/>
    </source>
</evidence>